<comment type="caution">
    <text evidence="1">The sequence shown here is derived from an EMBL/GenBank/DDBJ whole genome shotgun (WGS) entry which is preliminary data.</text>
</comment>
<dbReference type="AlphaFoldDB" id="A0A9P6ADA7"/>
<keyword evidence="2" id="KW-1185">Reference proteome</keyword>
<sequence length="120" mass="12635">MSVNTVDVPMALNVISALTIHGLITDSDGTSIPTILHRTVAPLDLVPFLKVGSLAAPEKALRPFIPRPPSTLPEPGDLHVQLTFGEKIGSGRSSFVHEVNVVDYNPSGSSSPPCAQGRTI</sequence>
<dbReference type="EMBL" id="MU129300">
    <property type="protein sequence ID" value="KAF9503793.1"/>
    <property type="molecule type" value="Genomic_DNA"/>
</dbReference>
<dbReference type="Proteomes" id="UP000886523">
    <property type="component" value="Unassembled WGS sequence"/>
</dbReference>
<evidence type="ECO:0000313" key="1">
    <source>
        <dbReference type="EMBL" id="KAF9503793.1"/>
    </source>
</evidence>
<gene>
    <name evidence="1" type="ORF">BS47DRAFT_1402052</name>
</gene>
<reference evidence="1" key="1">
    <citation type="journal article" date="2020" name="Nat. Commun.">
        <title>Large-scale genome sequencing of mycorrhizal fungi provides insights into the early evolution of symbiotic traits.</title>
        <authorList>
            <person name="Miyauchi S."/>
            <person name="Kiss E."/>
            <person name="Kuo A."/>
            <person name="Drula E."/>
            <person name="Kohler A."/>
            <person name="Sanchez-Garcia M."/>
            <person name="Morin E."/>
            <person name="Andreopoulos B."/>
            <person name="Barry K.W."/>
            <person name="Bonito G."/>
            <person name="Buee M."/>
            <person name="Carver A."/>
            <person name="Chen C."/>
            <person name="Cichocki N."/>
            <person name="Clum A."/>
            <person name="Culley D."/>
            <person name="Crous P.W."/>
            <person name="Fauchery L."/>
            <person name="Girlanda M."/>
            <person name="Hayes R.D."/>
            <person name="Keri Z."/>
            <person name="LaButti K."/>
            <person name="Lipzen A."/>
            <person name="Lombard V."/>
            <person name="Magnuson J."/>
            <person name="Maillard F."/>
            <person name="Murat C."/>
            <person name="Nolan M."/>
            <person name="Ohm R.A."/>
            <person name="Pangilinan J."/>
            <person name="Pereira M.F."/>
            <person name="Perotto S."/>
            <person name="Peter M."/>
            <person name="Pfister S."/>
            <person name="Riley R."/>
            <person name="Sitrit Y."/>
            <person name="Stielow J.B."/>
            <person name="Szollosi G."/>
            <person name="Zifcakova L."/>
            <person name="Stursova M."/>
            <person name="Spatafora J.W."/>
            <person name="Tedersoo L."/>
            <person name="Vaario L.M."/>
            <person name="Yamada A."/>
            <person name="Yan M."/>
            <person name="Wang P."/>
            <person name="Xu J."/>
            <person name="Bruns T."/>
            <person name="Baldrian P."/>
            <person name="Vilgalys R."/>
            <person name="Dunand C."/>
            <person name="Henrissat B."/>
            <person name="Grigoriev I.V."/>
            <person name="Hibbett D."/>
            <person name="Nagy L.G."/>
            <person name="Martin F.M."/>
        </authorList>
    </citation>
    <scope>NUCLEOTIDE SEQUENCE</scope>
    <source>
        <strain evidence="1">UP504</strain>
    </source>
</reference>
<accession>A0A9P6ADA7</accession>
<organism evidence="1 2">
    <name type="scientific">Hydnum rufescens UP504</name>
    <dbReference type="NCBI Taxonomy" id="1448309"/>
    <lineage>
        <taxon>Eukaryota</taxon>
        <taxon>Fungi</taxon>
        <taxon>Dikarya</taxon>
        <taxon>Basidiomycota</taxon>
        <taxon>Agaricomycotina</taxon>
        <taxon>Agaricomycetes</taxon>
        <taxon>Cantharellales</taxon>
        <taxon>Hydnaceae</taxon>
        <taxon>Hydnum</taxon>
    </lineage>
</organism>
<protein>
    <submittedName>
        <fullName evidence="1">Uncharacterized protein</fullName>
    </submittedName>
</protein>
<name>A0A9P6ADA7_9AGAM</name>
<evidence type="ECO:0000313" key="2">
    <source>
        <dbReference type="Proteomes" id="UP000886523"/>
    </source>
</evidence>
<proteinExistence type="predicted"/>